<evidence type="ECO:0000313" key="1">
    <source>
        <dbReference type="EMBL" id="ANO35624.1"/>
    </source>
</evidence>
<sequence length="72" mass="8179">MDSQVKIWIESDCFGNRHVMVKRDPLGSFCYCTFYYKYPFVCNAAIDRTAEAMAISLGASHPVAKRVRNLGE</sequence>
<dbReference type="Proteomes" id="UP000092018">
    <property type="component" value="Plasmid unnamed1"/>
</dbReference>
<evidence type="ECO:0000313" key="2">
    <source>
        <dbReference type="Proteomes" id="UP000092018"/>
    </source>
</evidence>
<dbReference type="AlphaFoldDB" id="A0AAN0XZQ7"/>
<proteinExistence type="predicted"/>
<accession>A0AAN0XZQ7</accession>
<name>A0AAN0XZQ7_9VIBR</name>
<dbReference type="KEGG" id="vbr:A6E01_20655"/>
<gene>
    <name evidence="1" type="ORF">A6E01_20655</name>
</gene>
<organism evidence="1 2">
    <name type="scientific">Vibrio breoganii</name>
    <dbReference type="NCBI Taxonomy" id="553239"/>
    <lineage>
        <taxon>Bacteria</taxon>
        <taxon>Pseudomonadati</taxon>
        <taxon>Pseudomonadota</taxon>
        <taxon>Gammaproteobacteria</taxon>
        <taxon>Vibrionales</taxon>
        <taxon>Vibrionaceae</taxon>
        <taxon>Vibrio</taxon>
    </lineage>
</organism>
<keyword evidence="1" id="KW-0614">Plasmid</keyword>
<protein>
    <submittedName>
        <fullName evidence="1">Uncharacterized protein</fullName>
    </submittedName>
</protein>
<reference evidence="1 2" key="1">
    <citation type="submission" date="2016-06" db="EMBL/GenBank/DDBJ databases">
        <title>Adaptive Radiation by Waves of Gene Transfer Leads to Fine-Scale Resource Partitioning in Marine Microbes.</title>
        <authorList>
            <person name="Hehemann J.-H."/>
            <person name="Arevalo P."/>
            <person name="Datta M.S."/>
            <person name="Yu X."/>
            <person name="Corzett C."/>
            <person name="Henschel A."/>
            <person name="Preheim S.P."/>
            <person name="Timberlake S."/>
            <person name="Alm E.J."/>
            <person name="Polz M.F."/>
        </authorList>
    </citation>
    <scope>NUCLEOTIDE SEQUENCE [LARGE SCALE GENOMIC DNA]</scope>
    <source>
        <strain evidence="1 2">FF50</strain>
        <plasmid evidence="1 2">unnamed1</plasmid>
    </source>
</reference>
<dbReference type="EMBL" id="CP016179">
    <property type="protein sequence ID" value="ANO35624.1"/>
    <property type="molecule type" value="Genomic_DNA"/>
</dbReference>
<geneLocation type="plasmid" evidence="1 2">
    <name>unnamed1</name>
</geneLocation>